<protein>
    <submittedName>
        <fullName evidence="1">Uncharacterized protein</fullName>
    </submittedName>
</protein>
<reference evidence="1 2" key="1">
    <citation type="journal article" date="2016" name="Nat. Commun.">
        <title>Thousands of microbial genomes shed light on interconnected biogeochemical processes in an aquifer system.</title>
        <authorList>
            <person name="Anantharaman K."/>
            <person name="Brown C.T."/>
            <person name="Hug L.A."/>
            <person name="Sharon I."/>
            <person name="Castelle C.J."/>
            <person name="Probst A.J."/>
            <person name="Thomas B.C."/>
            <person name="Singh A."/>
            <person name="Wilkins M.J."/>
            <person name="Karaoz U."/>
            <person name="Brodie E.L."/>
            <person name="Williams K.H."/>
            <person name="Hubbard S.S."/>
            <person name="Banfield J.F."/>
        </authorList>
    </citation>
    <scope>NUCLEOTIDE SEQUENCE [LARGE SCALE GENOMIC DNA]</scope>
</reference>
<dbReference type="AlphaFoldDB" id="A0A1F4X9A8"/>
<organism evidence="1 2">
    <name type="scientific">candidate division WWE3 bacterium RIFOXYD1_FULL_39_9</name>
    <dbReference type="NCBI Taxonomy" id="1802649"/>
    <lineage>
        <taxon>Bacteria</taxon>
        <taxon>Katanobacteria</taxon>
    </lineage>
</organism>
<evidence type="ECO:0000313" key="1">
    <source>
        <dbReference type="EMBL" id="OGC78277.1"/>
    </source>
</evidence>
<gene>
    <name evidence="1" type="ORF">A2619_05700</name>
</gene>
<dbReference type="EMBL" id="MEWG01000004">
    <property type="protein sequence ID" value="OGC78277.1"/>
    <property type="molecule type" value="Genomic_DNA"/>
</dbReference>
<accession>A0A1F4X9A8</accession>
<name>A0A1F4X9A8_UNCKA</name>
<comment type="caution">
    <text evidence="1">The sequence shown here is derived from an EMBL/GenBank/DDBJ whole genome shotgun (WGS) entry which is preliminary data.</text>
</comment>
<proteinExistence type="predicted"/>
<dbReference type="Proteomes" id="UP000176815">
    <property type="component" value="Unassembled WGS sequence"/>
</dbReference>
<sequence length="68" mass="8238">MIGPIAVCQFCNTSWDTWIGYECPTCHKSLPEDQIEAYEREHQATFRSMLQSLPFVRKPKPWWMFWRK</sequence>
<evidence type="ECO:0000313" key="2">
    <source>
        <dbReference type="Proteomes" id="UP000176815"/>
    </source>
</evidence>